<name>M3A8D2_9PROT</name>
<dbReference type="EMBL" id="AONQ01000044">
    <property type="protein sequence ID" value="EME69063.1"/>
    <property type="molecule type" value="Genomic_DNA"/>
</dbReference>
<dbReference type="AlphaFoldDB" id="M3A8D2"/>
<proteinExistence type="predicted"/>
<keyword evidence="2" id="KW-1185">Reference proteome</keyword>
<sequence>MLAPLDALTPGQQRVIACLARYRYMTVRQFVDAGAGKHESTVRDHLLYRLARRVRGNLLQYREYFAVSAHRRRPFVYALTQHGATVAAELLDVEAESIRYPVGGIAHVHDYEHREAYIDVCIALDRWAEAGEARETLFLSHYFDKTGANRKGIPSHSVNRFALPGDLGNVEPDGIFFVDTGTKRRALALELNNTTDTKRAVEKLLKLTHAVQSGCISEHLGHDKANFVLSVAMTPEASALIRSRIATAKGFATFSPAFLFNDLATIKESGFASGWKYADGSSAEGVFE</sequence>
<reference evidence="1 2" key="1">
    <citation type="journal article" date="2014" name="Genome Announc.">
        <title>Draft Genome Sequence of Magnetospirillum sp. Strain SO-1, a Freshwater Magnetotactic Bacterium Isolated from the Ol'khovka River, Russia.</title>
        <authorList>
            <person name="Grouzdev D.S."/>
            <person name="Dziuba M.V."/>
            <person name="Sukhacheva M.S."/>
            <person name="Mardanov A.V."/>
            <person name="Beletskiy A.V."/>
            <person name="Kuznetsov B.B."/>
            <person name="Skryabin K.G."/>
        </authorList>
    </citation>
    <scope>NUCLEOTIDE SEQUENCE [LARGE SCALE GENOMIC DNA]</scope>
    <source>
        <strain evidence="1 2">SO-1</strain>
    </source>
</reference>
<dbReference type="Proteomes" id="UP000011744">
    <property type="component" value="Unassembled WGS sequence"/>
</dbReference>
<gene>
    <name evidence="1" type="ORF">H261_15420</name>
</gene>
<dbReference type="PATRIC" id="fig|1244869.3.peg.3094"/>
<dbReference type="eggNOG" id="ENOG5033C3N">
    <property type="taxonomic scope" value="Bacteria"/>
</dbReference>
<accession>M3A8D2</accession>
<evidence type="ECO:0000313" key="1">
    <source>
        <dbReference type="EMBL" id="EME69063.1"/>
    </source>
</evidence>
<evidence type="ECO:0008006" key="3">
    <source>
        <dbReference type="Google" id="ProtNLM"/>
    </source>
</evidence>
<evidence type="ECO:0000313" key="2">
    <source>
        <dbReference type="Proteomes" id="UP000011744"/>
    </source>
</evidence>
<comment type="caution">
    <text evidence="1">The sequence shown here is derived from an EMBL/GenBank/DDBJ whole genome shotgun (WGS) entry which is preliminary data.</text>
</comment>
<organism evidence="1 2">
    <name type="scientific">Paramagnetospirillum caucaseum</name>
    <dbReference type="NCBI Taxonomy" id="1244869"/>
    <lineage>
        <taxon>Bacteria</taxon>
        <taxon>Pseudomonadati</taxon>
        <taxon>Pseudomonadota</taxon>
        <taxon>Alphaproteobacteria</taxon>
        <taxon>Rhodospirillales</taxon>
        <taxon>Magnetospirillaceae</taxon>
        <taxon>Paramagnetospirillum</taxon>
    </lineage>
</organism>
<protein>
    <recommendedName>
        <fullName evidence="3">Replication-relaxation</fullName>
    </recommendedName>
</protein>